<name>A0A4R5XVE9_9MICC</name>
<evidence type="ECO:0000313" key="3">
    <source>
        <dbReference type="Proteomes" id="UP000294621"/>
    </source>
</evidence>
<dbReference type="Pfam" id="PF21897">
    <property type="entry name" value="DUF6919"/>
    <property type="match status" value="1"/>
</dbReference>
<reference evidence="2 3" key="1">
    <citation type="submission" date="2019-03" db="EMBL/GenBank/DDBJ databases">
        <title>Genome Sequencing and Assembly of Various Microbes Isolated from Partially Reclaimed Soil and Acid Mine Drainage (AMD) Site.</title>
        <authorList>
            <person name="Steinbock B."/>
            <person name="Bechtold R."/>
            <person name="Sevigny J.L."/>
            <person name="Thomas D."/>
            <person name="Cuthill L.R."/>
            <person name="Aveiro Johannsen E.J."/>
            <person name="Thomas K."/>
            <person name="Ghosh A."/>
        </authorList>
    </citation>
    <scope>NUCLEOTIDE SEQUENCE [LARGE SCALE GENOMIC DNA]</scope>
    <source>
        <strain evidence="2 3">S-A1</strain>
    </source>
</reference>
<accession>A0A4R5XVE9</accession>
<proteinExistence type="predicted"/>
<sequence>MKPEELPERDQFGRLLEDRGVWRQATTLEAAGELTARWLEGGSSYQPGHFAAGYDAETGPIAAALAELNRNGLFTKESQPGLQTGTAAQREYVTGFCSAALAGDLLALSTRTDLVTVAHAPGEASSASIPVTLAGTEVATVLGSSENPVDEAQIRDWADETNDALALLLADSWYVEILDPVWGRNGVLLPAVLGALTGRDVGHYRT</sequence>
<dbReference type="InterPro" id="IPR054212">
    <property type="entry name" value="DUF6919"/>
</dbReference>
<dbReference type="AlphaFoldDB" id="A0A4R5XVE9"/>
<dbReference type="EMBL" id="SMZQ01000008">
    <property type="protein sequence ID" value="TDL35764.1"/>
    <property type="molecule type" value="Genomic_DNA"/>
</dbReference>
<organism evidence="2 3">
    <name type="scientific">Arthrobacter nitrophenolicus</name>
    <dbReference type="NCBI Taxonomy" id="683150"/>
    <lineage>
        <taxon>Bacteria</taxon>
        <taxon>Bacillati</taxon>
        <taxon>Actinomycetota</taxon>
        <taxon>Actinomycetes</taxon>
        <taxon>Micrococcales</taxon>
        <taxon>Micrococcaceae</taxon>
        <taxon>Arthrobacter</taxon>
    </lineage>
</organism>
<protein>
    <recommendedName>
        <fullName evidence="1">DUF6919 domain-containing protein</fullName>
    </recommendedName>
</protein>
<evidence type="ECO:0000313" key="2">
    <source>
        <dbReference type="EMBL" id="TDL35764.1"/>
    </source>
</evidence>
<dbReference type="RefSeq" id="WP_133350247.1">
    <property type="nucleotide sequence ID" value="NZ_SMZQ01000008.1"/>
</dbReference>
<evidence type="ECO:0000259" key="1">
    <source>
        <dbReference type="Pfam" id="PF21897"/>
    </source>
</evidence>
<dbReference type="STRING" id="683150.G205_21689"/>
<dbReference type="Proteomes" id="UP000294621">
    <property type="component" value="Unassembled WGS sequence"/>
</dbReference>
<dbReference type="OrthoDB" id="4195350at2"/>
<comment type="caution">
    <text evidence="2">The sequence shown here is derived from an EMBL/GenBank/DDBJ whole genome shotgun (WGS) entry which is preliminary data.</text>
</comment>
<feature type="domain" description="DUF6919" evidence="1">
    <location>
        <begin position="17"/>
        <end position="198"/>
    </location>
</feature>
<gene>
    <name evidence="2" type="ORF">E2R57_14535</name>
</gene>